<keyword evidence="1" id="KW-0472">Membrane</keyword>
<feature type="domain" description="DNA/RNA non-specific endonuclease/pyrophosphatase/phosphodiesterase" evidence="2">
    <location>
        <begin position="111"/>
        <end position="287"/>
    </location>
</feature>
<sequence length="290" mass="32315">MAFNKKQQKSIISLIVVIVSVIFIVLSNGNTNSNNSTLTQILSSYLGFNQSHYKQNNSSSQEDTPSQALAESVLTSSVKQSLGKNIKWNGYGAFIINNNQTDLNASVSSQPYAENKTKVVNHQIVPTVANALLSRATRQYRNRYETESRRSNWKPAGWHQVYNLKGEYDHAVDRGHLIGYALVGNLKGFDASMTNVNNIATQLAWANQSNNRYSTGQNYYESMVRRALDSNKRVRYRVTLIYDGDNILSSGSHIEAKSDDGSLEFNVFVPNVQPGLSVDYATGYIKANHS</sequence>
<evidence type="ECO:0000313" key="4">
    <source>
        <dbReference type="Proteomes" id="UP000005388"/>
    </source>
</evidence>
<reference evidence="3 4" key="1">
    <citation type="journal article" date="2014" name="Int. J. Syst. Evol. Microbiol.">
        <title>Phylogenomics and the dynamic genome evolution of the genus Streptococcus.</title>
        <authorList>
            <consortium name="The Broad Institute Genome Sequencing Platform"/>
            <person name="Richards V.P."/>
            <person name="Palmer S.R."/>
            <person name="Pavinski Bitar P.D."/>
            <person name="Qin X."/>
            <person name="Weinstock G.M."/>
            <person name="Highlander S.K."/>
            <person name="Town C.D."/>
            <person name="Burne R.A."/>
            <person name="Stanhope M.J."/>
        </authorList>
    </citation>
    <scope>NUCLEOTIDE SEQUENCE [LARGE SCALE GENOMIC DNA]</scope>
    <source>
        <strain evidence="3 4">2285-97</strain>
    </source>
</reference>
<name>G5KF17_9STRE</name>
<dbReference type="GO" id="GO:0046872">
    <property type="term" value="F:metal ion binding"/>
    <property type="evidence" value="ECO:0007669"/>
    <property type="project" value="InterPro"/>
</dbReference>
<gene>
    <name evidence="3" type="ORF">STRUR_0921</name>
</gene>
<dbReference type="InterPro" id="IPR001604">
    <property type="entry name" value="Endo_G_ENPP1-like_dom"/>
</dbReference>
<evidence type="ECO:0000259" key="2">
    <source>
        <dbReference type="SMART" id="SM00892"/>
    </source>
</evidence>
<dbReference type="AlphaFoldDB" id="G5KF17"/>
<dbReference type="RefSeq" id="WP_006739187.1">
    <property type="nucleotide sequence ID" value="NZ_AEUZ02000001.1"/>
</dbReference>
<dbReference type="GO" id="GO:0016787">
    <property type="term" value="F:hydrolase activity"/>
    <property type="evidence" value="ECO:0007669"/>
    <property type="project" value="InterPro"/>
</dbReference>
<evidence type="ECO:0000313" key="3">
    <source>
        <dbReference type="EMBL" id="EHJ56429.1"/>
    </source>
</evidence>
<comment type="caution">
    <text evidence="3">The sequence shown here is derived from an EMBL/GenBank/DDBJ whole genome shotgun (WGS) entry which is preliminary data.</text>
</comment>
<keyword evidence="1" id="KW-0812">Transmembrane</keyword>
<dbReference type="GO" id="GO:0004519">
    <property type="term" value="F:endonuclease activity"/>
    <property type="evidence" value="ECO:0007669"/>
    <property type="project" value="UniProtKB-KW"/>
</dbReference>
<dbReference type="Proteomes" id="UP000005388">
    <property type="component" value="Unassembled WGS sequence"/>
</dbReference>
<dbReference type="GO" id="GO:0003676">
    <property type="term" value="F:nucleic acid binding"/>
    <property type="evidence" value="ECO:0007669"/>
    <property type="project" value="InterPro"/>
</dbReference>
<feature type="transmembrane region" description="Helical" evidence="1">
    <location>
        <begin position="12"/>
        <end position="29"/>
    </location>
</feature>
<accession>G5KF17</accession>
<dbReference type="Gene3D" id="3.40.570.10">
    <property type="entry name" value="Extracellular Endonuclease, subunit A"/>
    <property type="match status" value="1"/>
</dbReference>
<keyword evidence="1" id="KW-1133">Transmembrane helix</keyword>
<organism evidence="3 4">
    <name type="scientific">Streptococcus urinalis 2285-97</name>
    <dbReference type="NCBI Taxonomy" id="764291"/>
    <lineage>
        <taxon>Bacteria</taxon>
        <taxon>Bacillati</taxon>
        <taxon>Bacillota</taxon>
        <taxon>Bacilli</taxon>
        <taxon>Lactobacillales</taxon>
        <taxon>Streptococcaceae</taxon>
        <taxon>Streptococcus</taxon>
    </lineage>
</organism>
<dbReference type="Pfam" id="PF01223">
    <property type="entry name" value="Endonuclease_NS"/>
    <property type="match status" value="1"/>
</dbReference>
<dbReference type="EMBL" id="AEUZ02000001">
    <property type="protein sequence ID" value="EHJ56429.1"/>
    <property type="molecule type" value="Genomic_DNA"/>
</dbReference>
<dbReference type="eggNOG" id="COG2169">
    <property type="taxonomic scope" value="Bacteria"/>
</dbReference>
<evidence type="ECO:0000256" key="1">
    <source>
        <dbReference type="SAM" id="Phobius"/>
    </source>
</evidence>
<protein>
    <submittedName>
        <fullName evidence="3">DNA/RNA non-specific endonuclease-like protein</fullName>
    </submittedName>
</protein>
<dbReference type="InterPro" id="IPR044929">
    <property type="entry name" value="DNA/RNA_non-sp_Endonuclease_sf"/>
</dbReference>
<dbReference type="SMART" id="SM00892">
    <property type="entry name" value="Endonuclease_NS"/>
    <property type="match status" value="1"/>
</dbReference>
<keyword evidence="4" id="KW-1185">Reference proteome</keyword>
<proteinExistence type="predicted"/>
<dbReference type="STRING" id="764291.STRUR_0921"/>